<keyword evidence="8" id="KW-0234">DNA repair</keyword>
<dbReference type="InterPro" id="IPR023546">
    <property type="entry name" value="MGMT"/>
</dbReference>
<evidence type="ECO:0000256" key="1">
    <source>
        <dbReference type="ARBA" id="ARBA00001286"/>
    </source>
</evidence>
<dbReference type="InterPro" id="IPR036217">
    <property type="entry name" value="MethylDNA_cys_MeTrfase_DNAb"/>
</dbReference>
<dbReference type="Gene3D" id="3.30.160.70">
    <property type="entry name" value="Methylated DNA-protein cysteine methyltransferase domain"/>
    <property type="match status" value="1"/>
</dbReference>
<dbReference type="HAMAP" id="MF_00772">
    <property type="entry name" value="OGT"/>
    <property type="match status" value="1"/>
</dbReference>
<dbReference type="Pfam" id="PF02870">
    <property type="entry name" value="Methyltransf_1N"/>
    <property type="match status" value="1"/>
</dbReference>
<dbReference type="SUPFAM" id="SSF46767">
    <property type="entry name" value="Methylated DNA-protein cysteine methyltransferase, C-terminal domain"/>
    <property type="match status" value="1"/>
</dbReference>
<dbReference type="Pfam" id="PF01035">
    <property type="entry name" value="DNA_binding_1"/>
    <property type="match status" value="1"/>
</dbReference>
<evidence type="ECO:0000256" key="9">
    <source>
        <dbReference type="ARBA" id="ARBA00049348"/>
    </source>
</evidence>
<keyword evidence="4" id="KW-0963">Cytoplasm</keyword>
<reference evidence="12" key="1">
    <citation type="submission" date="2018-05" db="EMBL/GenBank/DDBJ databases">
        <authorList>
            <person name="Lanie J.A."/>
            <person name="Ng W.-L."/>
            <person name="Kazmierczak K.M."/>
            <person name="Andrzejewski T.M."/>
            <person name="Davidsen T.M."/>
            <person name="Wayne K.J."/>
            <person name="Tettelin H."/>
            <person name="Glass J.I."/>
            <person name="Rusch D."/>
            <person name="Podicherti R."/>
            <person name="Tsui H.-C.T."/>
            <person name="Winkler M.E."/>
        </authorList>
    </citation>
    <scope>NUCLEOTIDE SEQUENCE</scope>
</reference>
<gene>
    <name evidence="12" type="ORF">METZ01_LOCUS174714</name>
</gene>
<organism evidence="12">
    <name type="scientific">marine metagenome</name>
    <dbReference type="NCBI Taxonomy" id="408172"/>
    <lineage>
        <taxon>unclassified sequences</taxon>
        <taxon>metagenomes</taxon>
        <taxon>ecological metagenomes</taxon>
    </lineage>
</organism>
<dbReference type="InterPro" id="IPR036631">
    <property type="entry name" value="MGMT_N_sf"/>
</dbReference>
<protein>
    <recommendedName>
        <fullName evidence="3">methylated-DNA--[protein]-cysteine S-methyltransferase</fullName>
        <ecNumber evidence="3">2.1.1.63</ecNumber>
    </recommendedName>
</protein>
<accession>A0A382C733</accession>
<keyword evidence="7" id="KW-0227">DNA damage</keyword>
<dbReference type="PANTHER" id="PTHR10815:SF13">
    <property type="entry name" value="METHYLATED-DNA--PROTEIN-CYSTEINE METHYLTRANSFERASE"/>
    <property type="match status" value="1"/>
</dbReference>
<dbReference type="NCBIfam" id="TIGR00589">
    <property type="entry name" value="ogt"/>
    <property type="match status" value="1"/>
</dbReference>
<dbReference type="CDD" id="cd06445">
    <property type="entry name" value="ATase"/>
    <property type="match status" value="1"/>
</dbReference>
<dbReference type="Gene3D" id="1.10.10.10">
    <property type="entry name" value="Winged helix-like DNA-binding domain superfamily/Winged helix DNA-binding domain"/>
    <property type="match status" value="1"/>
</dbReference>
<dbReference type="InterPro" id="IPR001497">
    <property type="entry name" value="MethylDNA_cys_MeTrfase_AS"/>
</dbReference>
<sequence>MFSRIKNEILYSVEKTPFGSMAVAHTVSGVCSILFPEESPFKSSLLQKFPHAKIYNKSTDSTGCADQLKEYFDGKRTVFDVELDLDLPTFYTKTLKAVLTIPYGKTLSYKEIAQKTGNPKGARAVGNANAHNPIPLIIPCHRVIKHDGSLGGYGGRLDRKAFLLEHEKQQSSVELS</sequence>
<feature type="domain" description="Methylguanine DNA methyltransferase ribonuclease-like" evidence="11">
    <location>
        <begin position="9"/>
        <end position="85"/>
    </location>
</feature>
<dbReference type="FunFam" id="1.10.10.10:FF:000214">
    <property type="entry name" value="Methylated-DNA--protein-cysteine methyltransferase"/>
    <property type="match status" value="1"/>
</dbReference>
<evidence type="ECO:0000256" key="6">
    <source>
        <dbReference type="ARBA" id="ARBA00022679"/>
    </source>
</evidence>
<comment type="catalytic activity">
    <reaction evidence="1">
        <text>a 4-O-methyl-thymidine in DNA + L-cysteinyl-[protein] = a thymidine in DNA + S-methyl-L-cysteinyl-[protein]</text>
        <dbReference type="Rhea" id="RHEA:53428"/>
        <dbReference type="Rhea" id="RHEA-COMP:10131"/>
        <dbReference type="Rhea" id="RHEA-COMP:10132"/>
        <dbReference type="Rhea" id="RHEA-COMP:13555"/>
        <dbReference type="Rhea" id="RHEA-COMP:13556"/>
        <dbReference type="ChEBI" id="CHEBI:29950"/>
        <dbReference type="ChEBI" id="CHEBI:82612"/>
        <dbReference type="ChEBI" id="CHEBI:137386"/>
        <dbReference type="ChEBI" id="CHEBI:137387"/>
        <dbReference type="EC" id="2.1.1.63"/>
    </reaction>
</comment>
<keyword evidence="5" id="KW-0489">Methyltransferase</keyword>
<dbReference type="InterPro" id="IPR008332">
    <property type="entry name" value="MethylG_MeTrfase_N"/>
</dbReference>
<dbReference type="InterPro" id="IPR014048">
    <property type="entry name" value="MethylDNA_cys_MeTrfase_DNA-bd"/>
</dbReference>
<dbReference type="GO" id="GO:0006281">
    <property type="term" value="P:DNA repair"/>
    <property type="evidence" value="ECO:0007669"/>
    <property type="project" value="UniProtKB-KW"/>
</dbReference>
<evidence type="ECO:0000313" key="12">
    <source>
        <dbReference type="EMBL" id="SVB21860.1"/>
    </source>
</evidence>
<proteinExistence type="inferred from homology"/>
<dbReference type="SUPFAM" id="SSF53155">
    <property type="entry name" value="Methylated DNA-protein cysteine methyltransferase domain"/>
    <property type="match status" value="1"/>
</dbReference>
<dbReference type="InterPro" id="IPR036388">
    <property type="entry name" value="WH-like_DNA-bd_sf"/>
</dbReference>
<comment type="similarity">
    <text evidence="2">Belongs to the MGMT family.</text>
</comment>
<evidence type="ECO:0000256" key="4">
    <source>
        <dbReference type="ARBA" id="ARBA00022490"/>
    </source>
</evidence>
<comment type="catalytic activity">
    <reaction evidence="9">
        <text>a 6-O-methyl-2'-deoxyguanosine in DNA + L-cysteinyl-[protein] = S-methyl-L-cysteinyl-[protein] + a 2'-deoxyguanosine in DNA</text>
        <dbReference type="Rhea" id="RHEA:24000"/>
        <dbReference type="Rhea" id="RHEA-COMP:10131"/>
        <dbReference type="Rhea" id="RHEA-COMP:10132"/>
        <dbReference type="Rhea" id="RHEA-COMP:11367"/>
        <dbReference type="Rhea" id="RHEA-COMP:11368"/>
        <dbReference type="ChEBI" id="CHEBI:29950"/>
        <dbReference type="ChEBI" id="CHEBI:82612"/>
        <dbReference type="ChEBI" id="CHEBI:85445"/>
        <dbReference type="ChEBI" id="CHEBI:85448"/>
        <dbReference type="EC" id="2.1.1.63"/>
    </reaction>
</comment>
<evidence type="ECO:0000256" key="2">
    <source>
        <dbReference type="ARBA" id="ARBA00008711"/>
    </source>
</evidence>
<dbReference type="PROSITE" id="PS00374">
    <property type="entry name" value="MGMT"/>
    <property type="match status" value="1"/>
</dbReference>
<evidence type="ECO:0000256" key="5">
    <source>
        <dbReference type="ARBA" id="ARBA00022603"/>
    </source>
</evidence>
<dbReference type="PANTHER" id="PTHR10815">
    <property type="entry name" value="METHYLATED-DNA--PROTEIN-CYSTEINE METHYLTRANSFERASE"/>
    <property type="match status" value="1"/>
</dbReference>
<name>A0A382C733_9ZZZZ</name>
<dbReference type="EMBL" id="UINC01033107">
    <property type="protein sequence ID" value="SVB21860.1"/>
    <property type="molecule type" value="Genomic_DNA"/>
</dbReference>
<evidence type="ECO:0000256" key="8">
    <source>
        <dbReference type="ARBA" id="ARBA00023204"/>
    </source>
</evidence>
<evidence type="ECO:0000259" key="11">
    <source>
        <dbReference type="Pfam" id="PF02870"/>
    </source>
</evidence>
<dbReference type="EC" id="2.1.1.63" evidence="3"/>
<evidence type="ECO:0000256" key="7">
    <source>
        <dbReference type="ARBA" id="ARBA00022763"/>
    </source>
</evidence>
<dbReference type="AlphaFoldDB" id="A0A382C733"/>
<evidence type="ECO:0000256" key="3">
    <source>
        <dbReference type="ARBA" id="ARBA00011918"/>
    </source>
</evidence>
<dbReference type="GO" id="GO:0003908">
    <property type="term" value="F:methylated-DNA-[protein]-cysteine S-methyltransferase activity"/>
    <property type="evidence" value="ECO:0007669"/>
    <property type="project" value="UniProtKB-EC"/>
</dbReference>
<evidence type="ECO:0000259" key="10">
    <source>
        <dbReference type="Pfam" id="PF01035"/>
    </source>
</evidence>
<feature type="domain" description="Methylated-DNA-[protein]-cysteine S-methyltransferase DNA binding" evidence="10">
    <location>
        <begin position="90"/>
        <end position="168"/>
    </location>
</feature>
<dbReference type="GO" id="GO:0032259">
    <property type="term" value="P:methylation"/>
    <property type="evidence" value="ECO:0007669"/>
    <property type="project" value="UniProtKB-KW"/>
</dbReference>
<keyword evidence="6" id="KW-0808">Transferase</keyword>